<evidence type="ECO:0000313" key="5">
    <source>
        <dbReference type="EMBL" id="PVA10512.1"/>
    </source>
</evidence>
<dbReference type="InterPro" id="IPR011935">
    <property type="entry name" value="CHP02231"/>
</dbReference>
<evidence type="ECO:0000259" key="3">
    <source>
        <dbReference type="Pfam" id="PF13598"/>
    </source>
</evidence>
<feature type="chain" id="PRO_5015593301" description="DUF4139 domain-containing protein" evidence="2">
    <location>
        <begin position="19"/>
        <end position="541"/>
    </location>
</feature>
<feature type="coiled-coil region" evidence="1">
    <location>
        <begin position="171"/>
        <end position="205"/>
    </location>
</feature>
<sequence>MRPLPLLFALAVPTALWAEDIPLTSRVAEVTLYPQGATVRREVAFTAPAGQHDLILLDLPQNTDLGSVRVSVSGAQMGGVTTRRDFVPPRGDRTSAAVEAAEAEVERREDALRAARDDIARMRLAIDAADAQVAFLSQLGQGEGIAAQDVASLRDMAQMIGAQTLAARQAAHDAKAKADAAARDLEDLEKALEEARRALAALVPEAEDRAMLAVSISTQAQTDGTASITYQTHDAGWSPAYDMSLTRDTGALRIERGAYLRQNTGENWTDVALTLSTVRPSGQTMPSDLGPLLRRITDPVPVMRKQAEGALQRSLGDMMIAEDAAAPAPIMAEAEFDGLAVTYSYAPPATVASGADALRIALGTLETQARIEARAVPLYDETAFLIAELTNDMDELILPGQTNLYLDETYVGQIYGDLIAAGAEAELPFGPIEGLRLTRKVPDREEGDRGLIRKSSDLTETAVIEIENLTGEAWPLRVLDRVPYSEQEDLQIQWQADPQPAEVDVDGARGVLAWDLQLEPGASQTITLRHDMQWPEDKVLQ</sequence>
<name>A0A2T7G7V0_9RHOB</name>
<dbReference type="EMBL" id="QCYH01000004">
    <property type="protein sequence ID" value="PVA10512.1"/>
    <property type="molecule type" value="Genomic_DNA"/>
</dbReference>
<proteinExistence type="predicted"/>
<dbReference type="InterPro" id="IPR025554">
    <property type="entry name" value="DUF4140"/>
</dbReference>
<dbReference type="Proteomes" id="UP000244446">
    <property type="component" value="Unassembled WGS sequence"/>
</dbReference>
<gene>
    <name evidence="5" type="ORF">DC366_09355</name>
</gene>
<evidence type="ECO:0000313" key="6">
    <source>
        <dbReference type="Proteomes" id="UP000244446"/>
    </source>
</evidence>
<feature type="domain" description="DUF4140" evidence="4">
    <location>
        <begin position="30"/>
        <end position="135"/>
    </location>
</feature>
<reference evidence="5 6" key="1">
    <citation type="submission" date="2018-04" db="EMBL/GenBank/DDBJ databases">
        <title>Pelagivirga bohaiensis gen. nov., sp. nov., a bacterium isolated from the Bohai Sea.</title>
        <authorList>
            <person name="Ji X."/>
        </authorList>
    </citation>
    <scope>NUCLEOTIDE SEQUENCE [LARGE SCALE GENOMIC DNA]</scope>
    <source>
        <strain evidence="5 6">BH-SD19</strain>
    </source>
</reference>
<feature type="coiled-coil region" evidence="1">
    <location>
        <begin position="98"/>
        <end position="132"/>
    </location>
</feature>
<comment type="caution">
    <text evidence="5">The sequence shown here is derived from an EMBL/GenBank/DDBJ whole genome shotgun (WGS) entry which is preliminary data.</text>
</comment>
<keyword evidence="6" id="KW-1185">Reference proteome</keyword>
<feature type="signal peptide" evidence="2">
    <location>
        <begin position="1"/>
        <end position="18"/>
    </location>
</feature>
<feature type="domain" description="DUF4139" evidence="3">
    <location>
        <begin position="227"/>
        <end position="536"/>
    </location>
</feature>
<dbReference type="NCBIfam" id="TIGR02231">
    <property type="entry name" value="mucoidy inhibitor MuiA family protein"/>
    <property type="match status" value="1"/>
</dbReference>
<dbReference type="OrthoDB" id="580912at2"/>
<keyword evidence="2" id="KW-0732">Signal</keyword>
<evidence type="ECO:0000256" key="1">
    <source>
        <dbReference type="SAM" id="Coils"/>
    </source>
</evidence>
<protein>
    <recommendedName>
        <fullName evidence="7">DUF4139 domain-containing protein</fullName>
    </recommendedName>
</protein>
<organism evidence="5 6">
    <name type="scientific">Pelagivirga sediminicola</name>
    <dbReference type="NCBI Taxonomy" id="2170575"/>
    <lineage>
        <taxon>Bacteria</taxon>
        <taxon>Pseudomonadati</taxon>
        <taxon>Pseudomonadota</taxon>
        <taxon>Alphaproteobacteria</taxon>
        <taxon>Rhodobacterales</taxon>
        <taxon>Paracoccaceae</taxon>
        <taxon>Pelagivirga</taxon>
    </lineage>
</organism>
<dbReference type="Pfam" id="PF13600">
    <property type="entry name" value="DUF4140"/>
    <property type="match status" value="1"/>
</dbReference>
<dbReference type="AlphaFoldDB" id="A0A2T7G7V0"/>
<evidence type="ECO:0000256" key="2">
    <source>
        <dbReference type="SAM" id="SignalP"/>
    </source>
</evidence>
<dbReference type="RefSeq" id="WP_108692025.1">
    <property type="nucleotide sequence ID" value="NZ_QCYH01000004.1"/>
</dbReference>
<dbReference type="PANTHER" id="PTHR31005">
    <property type="entry name" value="DUF4139 DOMAIN-CONTAINING PROTEIN"/>
    <property type="match status" value="1"/>
</dbReference>
<evidence type="ECO:0000259" key="4">
    <source>
        <dbReference type="Pfam" id="PF13600"/>
    </source>
</evidence>
<accession>A0A2T7G7V0</accession>
<dbReference type="PANTHER" id="PTHR31005:SF8">
    <property type="entry name" value="DUF4139 DOMAIN-CONTAINING PROTEIN"/>
    <property type="match status" value="1"/>
</dbReference>
<dbReference type="Pfam" id="PF13598">
    <property type="entry name" value="DUF4139"/>
    <property type="match status" value="1"/>
</dbReference>
<evidence type="ECO:0008006" key="7">
    <source>
        <dbReference type="Google" id="ProtNLM"/>
    </source>
</evidence>
<keyword evidence="1" id="KW-0175">Coiled coil</keyword>
<dbReference type="InterPro" id="IPR037291">
    <property type="entry name" value="DUF4139"/>
</dbReference>